<dbReference type="EMBL" id="BMHT01000010">
    <property type="protein sequence ID" value="GGF26367.1"/>
    <property type="molecule type" value="Genomic_DNA"/>
</dbReference>
<dbReference type="Proteomes" id="UP000632273">
    <property type="component" value="Unassembled WGS sequence"/>
</dbReference>
<name>A0ABQ1UVU4_9BACT</name>
<proteinExistence type="predicted"/>
<reference evidence="2" key="1">
    <citation type="journal article" date="2019" name="Int. J. Syst. Evol. Microbiol.">
        <title>The Global Catalogue of Microorganisms (GCM) 10K type strain sequencing project: providing services to taxonomists for standard genome sequencing and annotation.</title>
        <authorList>
            <consortium name="The Broad Institute Genomics Platform"/>
            <consortium name="The Broad Institute Genome Sequencing Center for Infectious Disease"/>
            <person name="Wu L."/>
            <person name="Ma J."/>
        </authorList>
    </citation>
    <scope>NUCLEOTIDE SEQUENCE [LARGE SCALE GENOMIC DNA]</scope>
    <source>
        <strain evidence="2">CGMCC 1.15197</strain>
    </source>
</reference>
<gene>
    <name evidence="1" type="ORF">GCM10011383_42350</name>
</gene>
<evidence type="ECO:0000313" key="2">
    <source>
        <dbReference type="Proteomes" id="UP000632273"/>
    </source>
</evidence>
<protein>
    <recommendedName>
        <fullName evidence="3">DUF3822 family protein</fullName>
    </recommendedName>
</protein>
<evidence type="ECO:0008006" key="3">
    <source>
        <dbReference type="Google" id="ProtNLM"/>
    </source>
</evidence>
<comment type="caution">
    <text evidence="1">The sequence shown here is derived from an EMBL/GenBank/DDBJ whole genome shotgun (WGS) entry which is preliminary data.</text>
</comment>
<keyword evidence="2" id="KW-1185">Reference proteome</keyword>
<accession>A0ABQ1UVU4</accession>
<sequence>MPQEQDFKLYIQSQDLKQVHPIRVYLDTNTIAELALAPNDIADYYNIFCCFKRGHAQSIKVVVNDTIVVERSLMTNSPFSKLFIKVNSPEKRWDYNNPAIYLHMAAAGGVMSEYNLQIVADSLYQNGLIPAKFVQLPKDSVVEISFMK</sequence>
<evidence type="ECO:0000313" key="1">
    <source>
        <dbReference type="EMBL" id="GGF26367.1"/>
    </source>
</evidence>
<organism evidence="1 2">
    <name type="scientific">Hymenobacter cavernae</name>
    <dbReference type="NCBI Taxonomy" id="2044852"/>
    <lineage>
        <taxon>Bacteria</taxon>
        <taxon>Pseudomonadati</taxon>
        <taxon>Bacteroidota</taxon>
        <taxon>Cytophagia</taxon>
        <taxon>Cytophagales</taxon>
        <taxon>Hymenobacteraceae</taxon>
        <taxon>Hymenobacter</taxon>
    </lineage>
</organism>